<dbReference type="AlphaFoldDB" id="A0ABD0JM47"/>
<dbReference type="EMBL" id="JACVVK020000392">
    <property type="protein sequence ID" value="KAK7475856.1"/>
    <property type="molecule type" value="Genomic_DNA"/>
</dbReference>
<proteinExistence type="predicted"/>
<gene>
    <name evidence="2" type="ORF">BaRGS_00032906</name>
</gene>
<evidence type="ECO:0000313" key="2">
    <source>
        <dbReference type="EMBL" id="KAK7475856.1"/>
    </source>
</evidence>
<sequence>MGHHASVWPSRKQESPLHWSQSRSAAPMEQVVELASVYSIREIKELLKEHEATHAPPPLCVDYEHLRPKQKPPRLISLDS</sequence>
<reference evidence="2 3" key="1">
    <citation type="journal article" date="2023" name="Sci. Data">
        <title>Genome assembly of the Korean intertidal mud-creeper Batillaria attramentaria.</title>
        <authorList>
            <person name="Patra A.K."/>
            <person name="Ho P.T."/>
            <person name="Jun S."/>
            <person name="Lee S.J."/>
            <person name="Kim Y."/>
            <person name="Won Y.J."/>
        </authorList>
    </citation>
    <scope>NUCLEOTIDE SEQUENCE [LARGE SCALE GENOMIC DNA]</scope>
    <source>
        <strain evidence="2">Wonlab-2016</strain>
    </source>
</reference>
<evidence type="ECO:0000313" key="3">
    <source>
        <dbReference type="Proteomes" id="UP001519460"/>
    </source>
</evidence>
<organism evidence="2 3">
    <name type="scientific">Batillaria attramentaria</name>
    <dbReference type="NCBI Taxonomy" id="370345"/>
    <lineage>
        <taxon>Eukaryota</taxon>
        <taxon>Metazoa</taxon>
        <taxon>Spiralia</taxon>
        <taxon>Lophotrochozoa</taxon>
        <taxon>Mollusca</taxon>
        <taxon>Gastropoda</taxon>
        <taxon>Caenogastropoda</taxon>
        <taxon>Sorbeoconcha</taxon>
        <taxon>Cerithioidea</taxon>
        <taxon>Batillariidae</taxon>
        <taxon>Batillaria</taxon>
    </lineage>
</organism>
<comment type="caution">
    <text evidence="2">The sequence shown here is derived from an EMBL/GenBank/DDBJ whole genome shotgun (WGS) entry which is preliminary data.</text>
</comment>
<keyword evidence="3" id="KW-1185">Reference proteome</keyword>
<feature type="region of interest" description="Disordered" evidence="1">
    <location>
        <begin position="1"/>
        <end position="27"/>
    </location>
</feature>
<name>A0ABD0JM47_9CAEN</name>
<evidence type="ECO:0000256" key="1">
    <source>
        <dbReference type="SAM" id="MobiDB-lite"/>
    </source>
</evidence>
<dbReference type="Proteomes" id="UP001519460">
    <property type="component" value="Unassembled WGS sequence"/>
</dbReference>
<protein>
    <submittedName>
        <fullName evidence="2">Uncharacterized protein</fullName>
    </submittedName>
</protein>
<accession>A0ABD0JM47</accession>